<keyword evidence="2" id="KW-1185">Reference proteome</keyword>
<reference evidence="1" key="1">
    <citation type="journal article" date="2020" name="Stud. Mycol.">
        <title>101 Dothideomycetes genomes: a test case for predicting lifestyles and emergence of pathogens.</title>
        <authorList>
            <person name="Haridas S."/>
            <person name="Albert R."/>
            <person name="Binder M."/>
            <person name="Bloem J."/>
            <person name="Labutti K."/>
            <person name="Salamov A."/>
            <person name="Andreopoulos B."/>
            <person name="Baker S."/>
            <person name="Barry K."/>
            <person name="Bills G."/>
            <person name="Bluhm B."/>
            <person name="Cannon C."/>
            <person name="Castanera R."/>
            <person name="Culley D."/>
            <person name="Daum C."/>
            <person name="Ezra D."/>
            <person name="Gonzalez J."/>
            <person name="Henrissat B."/>
            <person name="Kuo A."/>
            <person name="Liang C."/>
            <person name="Lipzen A."/>
            <person name="Lutzoni F."/>
            <person name="Magnuson J."/>
            <person name="Mondo S."/>
            <person name="Nolan M."/>
            <person name="Ohm R."/>
            <person name="Pangilinan J."/>
            <person name="Park H.-J."/>
            <person name="Ramirez L."/>
            <person name="Alfaro M."/>
            <person name="Sun H."/>
            <person name="Tritt A."/>
            <person name="Yoshinaga Y."/>
            <person name="Zwiers L.-H."/>
            <person name="Turgeon B."/>
            <person name="Goodwin S."/>
            <person name="Spatafora J."/>
            <person name="Crous P."/>
            <person name="Grigoriev I."/>
        </authorList>
    </citation>
    <scope>NUCLEOTIDE SEQUENCE</scope>
    <source>
        <strain evidence="1">CBS 207.26</strain>
    </source>
</reference>
<sequence length="121" mass="14031">MLSHTSLIRMFLFLARLRPKISYWVLLLFCFMSALERQISCGNFVVHLCAEPGGATGFSFITDYNVRLSENRGLRRYHTTWIRNITFLRPLFHSTPLLELRNSVLNVSRALVQHSRMDSVG</sequence>
<dbReference type="EMBL" id="ML994639">
    <property type="protein sequence ID" value="KAF2184075.1"/>
    <property type="molecule type" value="Genomic_DNA"/>
</dbReference>
<evidence type="ECO:0000313" key="2">
    <source>
        <dbReference type="Proteomes" id="UP000800200"/>
    </source>
</evidence>
<accession>A0A6A6DZ63</accession>
<protein>
    <submittedName>
        <fullName evidence="1">Uncharacterized protein</fullName>
    </submittedName>
</protein>
<gene>
    <name evidence="1" type="ORF">K469DRAFT_198549</name>
</gene>
<evidence type="ECO:0000313" key="1">
    <source>
        <dbReference type="EMBL" id="KAF2184075.1"/>
    </source>
</evidence>
<organism evidence="1 2">
    <name type="scientific">Zopfia rhizophila CBS 207.26</name>
    <dbReference type="NCBI Taxonomy" id="1314779"/>
    <lineage>
        <taxon>Eukaryota</taxon>
        <taxon>Fungi</taxon>
        <taxon>Dikarya</taxon>
        <taxon>Ascomycota</taxon>
        <taxon>Pezizomycotina</taxon>
        <taxon>Dothideomycetes</taxon>
        <taxon>Dothideomycetes incertae sedis</taxon>
        <taxon>Zopfiaceae</taxon>
        <taxon>Zopfia</taxon>
    </lineage>
</organism>
<proteinExistence type="predicted"/>
<dbReference type="Proteomes" id="UP000800200">
    <property type="component" value="Unassembled WGS sequence"/>
</dbReference>
<dbReference type="AlphaFoldDB" id="A0A6A6DZ63"/>
<name>A0A6A6DZ63_9PEZI</name>